<dbReference type="EMBL" id="JBHSDJ010000009">
    <property type="protein sequence ID" value="MFC4246019.1"/>
    <property type="molecule type" value="Genomic_DNA"/>
</dbReference>
<organism evidence="1 2">
    <name type="scientific">Natribaculum luteum</name>
    <dbReference type="NCBI Taxonomy" id="1586232"/>
    <lineage>
        <taxon>Archaea</taxon>
        <taxon>Methanobacteriati</taxon>
        <taxon>Methanobacteriota</taxon>
        <taxon>Stenosarchaea group</taxon>
        <taxon>Halobacteria</taxon>
        <taxon>Halobacteriales</taxon>
        <taxon>Natrialbaceae</taxon>
        <taxon>Natribaculum</taxon>
    </lineage>
</organism>
<proteinExistence type="predicted"/>
<protein>
    <submittedName>
        <fullName evidence="1">Uncharacterized protein</fullName>
    </submittedName>
</protein>
<dbReference type="Proteomes" id="UP001595821">
    <property type="component" value="Unassembled WGS sequence"/>
</dbReference>
<name>A0ABD5NVA8_9EURY</name>
<dbReference type="RefSeq" id="WP_246976587.1">
    <property type="nucleotide sequence ID" value="NZ_CP095398.1"/>
</dbReference>
<accession>A0ABD5NVA8</accession>
<sequence length="70" mass="7764">MTVRIVDTDGNVIDGGEFDLSEHYEEVNCLGVKWFETPPASRHHGRSKIFRTTPRLASGLPFYPSNSAGV</sequence>
<evidence type="ECO:0000313" key="2">
    <source>
        <dbReference type="Proteomes" id="UP001595821"/>
    </source>
</evidence>
<gene>
    <name evidence="1" type="ORF">ACFOZ7_03265</name>
</gene>
<reference evidence="1 2" key="1">
    <citation type="journal article" date="2014" name="Int. J. Syst. Evol. Microbiol.">
        <title>Complete genome sequence of Corynebacterium casei LMG S-19264T (=DSM 44701T), isolated from a smear-ripened cheese.</title>
        <authorList>
            <consortium name="US DOE Joint Genome Institute (JGI-PGF)"/>
            <person name="Walter F."/>
            <person name="Albersmeier A."/>
            <person name="Kalinowski J."/>
            <person name="Ruckert C."/>
        </authorList>
    </citation>
    <scope>NUCLEOTIDE SEQUENCE [LARGE SCALE GENOMIC DNA]</scope>
    <source>
        <strain evidence="1 2">IBRC-M 10912</strain>
    </source>
</reference>
<dbReference type="AlphaFoldDB" id="A0ABD5NVA8"/>
<evidence type="ECO:0000313" key="1">
    <source>
        <dbReference type="EMBL" id="MFC4246019.1"/>
    </source>
</evidence>
<dbReference type="GeneID" id="71856137"/>
<comment type="caution">
    <text evidence="1">The sequence shown here is derived from an EMBL/GenBank/DDBJ whole genome shotgun (WGS) entry which is preliminary data.</text>
</comment>